<evidence type="ECO:0000256" key="2">
    <source>
        <dbReference type="SAM" id="Phobius"/>
    </source>
</evidence>
<feature type="compositionally biased region" description="Polar residues" evidence="1">
    <location>
        <begin position="668"/>
        <end position="682"/>
    </location>
</feature>
<dbReference type="InterPro" id="IPR011009">
    <property type="entry name" value="Kinase-like_dom_sf"/>
</dbReference>
<feature type="region of interest" description="Disordered" evidence="1">
    <location>
        <begin position="814"/>
        <end position="844"/>
    </location>
</feature>
<dbReference type="PROSITE" id="PS51257">
    <property type="entry name" value="PROKAR_LIPOPROTEIN"/>
    <property type="match status" value="1"/>
</dbReference>
<gene>
    <name evidence="5" type="ORF">HXX76_003076</name>
</gene>
<feature type="region of interest" description="Disordered" evidence="1">
    <location>
        <begin position="314"/>
        <end position="339"/>
    </location>
</feature>
<dbReference type="GO" id="GO:0004674">
    <property type="term" value="F:protein serine/threonine kinase activity"/>
    <property type="evidence" value="ECO:0007669"/>
    <property type="project" value="TreeGrafter"/>
</dbReference>
<organism evidence="5 6">
    <name type="scientific">Chlamydomonas incerta</name>
    <dbReference type="NCBI Taxonomy" id="51695"/>
    <lineage>
        <taxon>Eukaryota</taxon>
        <taxon>Viridiplantae</taxon>
        <taxon>Chlorophyta</taxon>
        <taxon>core chlorophytes</taxon>
        <taxon>Chlorophyceae</taxon>
        <taxon>CS clade</taxon>
        <taxon>Chlamydomonadales</taxon>
        <taxon>Chlamydomonadaceae</taxon>
        <taxon>Chlamydomonas</taxon>
    </lineage>
</organism>
<evidence type="ECO:0000313" key="6">
    <source>
        <dbReference type="Proteomes" id="UP000650467"/>
    </source>
</evidence>
<feature type="region of interest" description="Disordered" evidence="1">
    <location>
        <begin position="417"/>
        <end position="450"/>
    </location>
</feature>
<comment type="caution">
    <text evidence="5">The sequence shown here is derived from an EMBL/GenBank/DDBJ whole genome shotgun (WGS) entry which is preliminary data.</text>
</comment>
<dbReference type="PROSITE" id="PS50011">
    <property type="entry name" value="PROTEIN_KINASE_DOM"/>
    <property type="match status" value="1"/>
</dbReference>
<dbReference type="PROSITE" id="PS00108">
    <property type="entry name" value="PROTEIN_KINASE_ST"/>
    <property type="match status" value="1"/>
</dbReference>
<feature type="region of interest" description="Disordered" evidence="1">
    <location>
        <begin position="620"/>
        <end position="684"/>
    </location>
</feature>
<feature type="compositionally biased region" description="Low complexity" evidence="1">
    <location>
        <begin position="638"/>
        <end position="654"/>
    </location>
</feature>
<keyword evidence="2" id="KW-1133">Transmembrane helix</keyword>
<feature type="compositionally biased region" description="Low complexity" evidence="1">
    <location>
        <begin position="1057"/>
        <end position="1073"/>
    </location>
</feature>
<evidence type="ECO:0000256" key="1">
    <source>
        <dbReference type="SAM" id="MobiDB-lite"/>
    </source>
</evidence>
<feature type="signal peptide" evidence="3">
    <location>
        <begin position="1"/>
        <end position="36"/>
    </location>
</feature>
<evidence type="ECO:0000256" key="3">
    <source>
        <dbReference type="SAM" id="SignalP"/>
    </source>
</evidence>
<dbReference type="PANTHER" id="PTHR44329:SF214">
    <property type="entry name" value="PROTEIN KINASE DOMAIN-CONTAINING PROTEIN"/>
    <property type="match status" value="1"/>
</dbReference>
<dbReference type="InterPro" id="IPR051681">
    <property type="entry name" value="Ser/Thr_Kinases-Pseudokinases"/>
</dbReference>
<feature type="compositionally biased region" description="Low complexity" evidence="1">
    <location>
        <begin position="527"/>
        <end position="544"/>
    </location>
</feature>
<keyword evidence="2" id="KW-0812">Transmembrane</keyword>
<dbReference type="GO" id="GO:0005524">
    <property type="term" value="F:ATP binding"/>
    <property type="evidence" value="ECO:0007669"/>
    <property type="project" value="InterPro"/>
</dbReference>
<name>A0A835TJ79_CHLIN</name>
<dbReference type="EMBL" id="JAEHOC010000005">
    <property type="protein sequence ID" value="KAG2441454.1"/>
    <property type="molecule type" value="Genomic_DNA"/>
</dbReference>
<dbReference type="SMART" id="SM00220">
    <property type="entry name" value="S_TKc"/>
    <property type="match status" value="1"/>
</dbReference>
<feature type="compositionally biased region" description="Low complexity" evidence="1">
    <location>
        <begin position="776"/>
        <end position="796"/>
    </location>
</feature>
<proteinExistence type="predicted"/>
<protein>
    <recommendedName>
        <fullName evidence="4">Protein kinase domain-containing protein</fullName>
    </recommendedName>
</protein>
<evidence type="ECO:0000259" key="4">
    <source>
        <dbReference type="PROSITE" id="PS50011"/>
    </source>
</evidence>
<accession>A0A835TJ79</accession>
<dbReference type="InterPro" id="IPR000719">
    <property type="entry name" value="Prot_kinase_dom"/>
</dbReference>
<dbReference type="OrthoDB" id="2013833at2759"/>
<evidence type="ECO:0000313" key="5">
    <source>
        <dbReference type="EMBL" id="KAG2441454.1"/>
    </source>
</evidence>
<dbReference type="InterPro" id="IPR008271">
    <property type="entry name" value="Ser/Thr_kinase_AS"/>
</dbReference>
<feature type="region of interest" description="Disordered" evidence="1">
    <location>
        <begin position="958"/>
        <end position="986"/>
    </location>
</feature>
<keyword evidence="3" id="KW-0732">Signal</keyword>
<sequence length="1425" mass="142817">MGKPGATHSERTFRGCYRAFLATLLLLSCSASTVSASRVLQADGRVATQVRVATAAELVAALADPAVDTVVVTVLSLTIRDQDFDSQAEVPIVLRRNVTLTGAPELPDTPILRLLATDKIKIGSNIWFTMKNLAVYSPHVDNMTRAPHLKILAVSDRATGRTTFLCLYDMTMFSESCNTLEARTENIRSAMAIVAGAQAAGYLPADVPTSVTATTNQSAICDNSSSMAHPTVPMRQRCWPDALLYNSVVVGAYQLNAAGTPEPTNYIWRVRNMFAPCMRMATAECVAQYGPVGCNAWTVGNVAPLPIMPIELPGPNTTTSTNTTAGLKSGVSSGNNNGTTDAADSAAAAAAQQDGAGGGDNTQAAIIIGCVVGVGGAALVLAAAALLVVLARRRRSRRDGAAALAAAAAAKQLSSSGEAAGGGGGAAGHGPVGGAAAATPPPSSPHQAASAAGGAVSATCVAAATGAELPPGDGSAAAAAGCQGAGNSSDETLLQSVTTTTTMDSAAGALAGASSAAVVIAVLPATTEPSSHATQQAATAASSPSKHRPLAASDEAVALTVGPAAHEGEGQETADHSSVEEALNADRDFGSSIVGCDHNRRLIETTTADAAAAAAAATPTAAAVQQRSPPIAPPLTPSPARRPVGAAAAAARGPQHPPPQPQPPQPQLTQMETTQLQSSPVLPQTPYRSDLNLNIEIAQPPAALTTSSLLVAVLEASEAPATVPLRLRQEASSSNLLLPVAVAAALAATPTAAAPAGAAAADADVAKGATGRGPVDDNGGALAAAGDGQQPPMPPAAQALTAALGAHSSSTAAAAAATTASTNHTREGASGGSSGNGSPAQEPPAAVPLLLAADQQRADQQLLGPVAAAEQMPAAAVAPAPPAPPAPPLPATPPALGLGVAGSPVLPPPPPAAEATAVTEGRALGTAAGTARSASTPAAAADAPVAAVHRARFALADTVPQDAMGEKREGGPSIGSNDGHNGGCKQALRSAAEADWDDSASISVSAITALLAAAGSGRVSHDSRMPSVRSVAASTAAGAHSRAAATAAGGGDFHNQPAAGKPSSATAAAAAAPSGGGGSSGALPVPQQREAAGAAATRDEGSAAGVAAAAEAPQVAEEDILRLLPVVRGRGAFGRVVEGIYRGERVAVKMLLGPGDGGADLAHVIEAFMQEVEVLGRCSHPNVVKLLAACLDPRQPCLVMELCDTSLEGLIFKGSNTPGAPPPLLPLSTVLYLAIDMCNALSYLHPTIIHRDLKPANVLINNPHSRTPHAKLTDFGLSRLRTMTLPTEEPEAGTAAYMAPECFDVENNVVTHHADLYSLGVIIWTMLSGRQPWSEYNVVAVAFRVCARGERLPLDDAALSGGVRGGGGAEAAAAGGRCPPKLARLLTALWDADPLRRPAAEETAKKLLLIREELEQQHRSTGADW</sequence>
<dbReference type="SUPFAM" id="SSF56112">
    <property type="entry name" value="Protein kinase-like (PK-like)"/>
    <property type="match status" value="1"/>
</dbReference>
<reference evidence="5" key="1">
    <citation type="journal article" date="2020" name="bioRxiv">
        <title>Comparative genomics of Chlamydomonas.</title>
        <authorList>
            <person name="Craig R.J."/>
            <person name="Hasan A.R."/>
            <person name="Ness R.W."/>
            <person name="Keightley P.D."/>
        </authorList>
    </citation>
    <scope>NUCLEOTIDE SEQUENCE</scope>
    <source>
        <strain evidence="5">SAG 7.73</strain>
    </source>
</reference>
<feature type="domain" description="Protein kinase" evidence="4">
    <location>
        <begin position="1122"/>
        <end position="1409"/>
    </location>
</feature>
<feature type="compositionally biased region" description="Pro residues" evidence="1">
    <location>
        <begin position="655"/>
        <end position="666"/>
    </location>
</feature>
<dbReference type="Gene3D" id="1.10.510.10">
    <property type="entry name" value="Transferase(Phosphotransferase) domain 1"/>
    <property type="match status" value="1"/>
</dbReference>
<keyword evidence="6" id="KW-1185">Reference proteome</keyword>
<feature type="chain" id="PRO_5032333825" description="Protein kinase domain-containing protein" evidence="3">
    <location>
        <begin position="37"/>
        <end position="1425"/>
    </location>
</feature>
<feature type="region of interest" description="Disordered" evidence="1">
    <location>
        <begin position="527"/>
        <end position="552"/>
    </location>
</feature>
<feature type="region of interest" description="Disordered" evidence="1">
    <location>
        <begin position="770"/>
        <end position="796"/>
    </location>
</feature>
<feature type="transmembrane region" description="Helical" evidence="2">
    <location>
        <begin position="364"/>
        <end position="390"/>
    </location>
</feature>
<feature type="compositionally biased region" description="Gly residues" evidence="1">
    <location>
        <begin position="419"/>
        <end position="433"/>
    </location>
</feature>
<feature type="region of interest" description="Disordered" evidence="1">
    <location>
        <begin position="1043"/>
        <end position="1098"/>
    </location>
</feature>
<dbReference type="Gene3D" id="3.30.200.20">
    <property type="entry name" value="Phosphorylase Kinase, domain 1"/>
    <property type="match status" value="1"/>
</dbReference>
<keyword evidence="2" id="KW-0472">Membrane</keyword>
<dbReference type="Pfam" id="PF00069">
    <property type="entry name" value="Pkinase"/>
    <property type="match status" value="1"/>
</dbReference>
<dbReference type="Proteomes" id="UP000650467">
    <property type="component" value="Unassembled WGS sequence"/>
</dbReference>
<dbReference type="PANTHER" id="PTHR44329">
    <property type="entry name" value="SERINE/THREONINE-PROTEIN KINASE TNNI3K-RELATED"/>
    <property type="match status" value="1"/>
</dbReference>